<organism evidence="5 6">
    <name type="scientific">Ensete ventricosum</name>
    <name type="common">Abyssinian banana</name>
    <name type="synonym">Musa ensete</name>
    <dbReference type="NCBI Taxonomy" id="4639"/>
    <lineage>
        <taxon>Eukaryota</taxon>
        <taxon>Viridiplantae</taxon>
        <taxon>Streptophyta</taxon>
        <taxon>Embryophyta</taxon>
        <taxon>Tracheophyta</taxon>
        <taxon>Spermatophyta</taxon>
        <taxon>Magnoliopsida</taxon>
        <taxon>Liliopsida</taxon>
        <taxon>Zingiberales</taxon>
        <taxon>Musaceae</taxon>
        <taxon>Ensete</taxon>
    </lineage>
</organism>
<keyword evidence="2" id="KW-0539">Nucleus</keyword>
<evidence type="ECO:0000259" key="4">
    <source>
        <dbReference type="SMART" id="SM01256"/>
    </source>
</evidence>
<dbReference type="EMBL" id="AMZH03005577">
    <property type="protein sequence ID" value="RRT66053.1"/>
    <property type="molecule type" value="Genomic_DNA"/>
</dbReference>
<evidence type="ECO:0000256" key="1">
    <source>
        <dbReference type="ARBA" id="ARBA00004123"/>
    </source>
</evidence>
<comment type="caution">
    <text evidence="5">The sequence shown here is derived from an EMBL/GenBank/DDBJ whole genome shotgun (WGS) entry which is preliminary data.</text>
</comment>
<evidence type="ECO:0000259" key="3">
    <source>
        <dbReference type="SMART" id="SM01255"/>
    </source>
</evidence>
<dbReference type="AlphaFoldDB" id="A0A426ZPV8"/>
<comment type="subcellular location">
    <subcellularLocation>
        <location evidence="1">Nucleus</location>
    </subcellularLocation>
</comment>
<reference evidence="5 6" key="1">
    <citation type="journal article" date="2014" name="Agronomy (Basel)">
        <title>A Draft Genome Sequence for Ensete ventricosum, the Drought-Tolerant Tree Against Hunger.</title>
        <authorList>
            <person name="Harrison J."/>
            <person name="Moore K.A."/>
            <person name="Paszkiewicz K."/>
            <person name="Jones T."/>
            <person name="Grant M."/>
            <person name="Ambacheew D."/>
            <person name="Muzemil S."/>
            <person name="Studholme D.J."/>
        </authorList>
    </citation>
    <scope>NUCLEOTIDE SEQUENCE [LARGE SCALE GENOMIC DNA]</scope>
</reference>
<proteinExistence type="predicted"/>
<dbReference type="SMART" id="SM01256">
    <property type="entry name" value="KNOX2"/>
    <property type="match status" value="1"/>
</dbReference>
<dbReference type="InterPro" id="IPR005540">
    <property type="entry name" value="KNOX1"/>
</dbReference>
<name>A0A426ZPV8_ENSVE</name>
<dbReference type="Pfam" id="PF03790">
    <property type="entry name" value="KNOX1"/>
    <property type="match status" value="1"/>
</dbReference>
<dbReference type="GO" id="GO:0003677">
    <property type="term" value="F:DNA binding"/>
    <property type="evidence" value="ECO:0007669"/>
    <property type="project" value="InterPro"/>
</dbReference>
<evidence type="ECO:0008006" key="7">
    <source>
        <dbReference type="Google" id="ProtNLM"/>
    </source>
</evidence>
<evidence type="ECO:0000256" key="2">
    <source>
        <dbReference type="ARBA" id="ARBA00023242"/>
    </source>
</evidence>
<evidence type="ECO:0000313" key="6">
    <source>
        <dbReference type="Proteomes" id="UP000287651"/>
    </source>
</evidence>
<dbReference type="Proteomes" id="UP000287651">
    <property type="component" value="Unassembled WGS sequence"/>
</dbReference>
<gene>
    <name evidence="5" type="ORF">B296_00028318</name>
</gene>
<accession>A0A426ZPV8</accession>
<feature type="domain" description="KNOX1" evidence="3">
    <location>
        <begin position="92"/>
        <end position="141"/>
    </location>
</feature>
<dbReference type="Pfam" id="PF03791">
    <property type="entry name" value="KNOX2"/>
    <property type="match status" value="1"/>
</dbReference>
<dbReference type="GO" id="GO:0005634">
    <property type="term" value="C:nucleus"/>
    <property type="evidence" value="ECO:0007669"/>
    <property type="project" value="UniProtKB-SubCell"/>
</dbReference>
<protein>
    <recommendedName>
        <fullName evidence="7">KNOX2 domain-containing protein</fullName>
    </recommendedName>
</protein>
<feature type="domain" description="KNOX2" evidence="4">
    <location>
        <begin position="98"/>
        <end position="162"/>
    </location>
</feature>
<dbReference type="InterPro" id="IPR005541">
    <property type="entry name" value="KNOX2"/>
</dbReference>
<sequence>MEELPRLGDGSNGAGSSRGAFLYLPSAGVTTTTTSAPPLPRSAVYEQSYYYYPTSHPYFHTPPPKAEAGSSQFLTSTVETLSQGVISQSDIEEIKARIMSHPRYSTLLGAFVDCQKVSPNSLASCESYCEMLIKYREELTRPLQEATDFLKKMESQFNALTNTSTRGIFSSGIPKSTH</sequence>
<evidence type="ECO:0000313" key="5">
    <source>
        <dbReference type="EMBL" id="RRT66053.1"/>
    </source>
</evidence>
<dbReference type="SMART" id="SM01255">
    <property type="entry name" value="KNOX1"/>
    <property type="match status" value="1"/>
</dbReference>